<evidence type="ECO:0000259" key="1">
    <source>
        <dbReference type="Pfam" id="PF03109"/>
    </source>
</evidence>
<sequence length="390" mass="40527">MPTELPPALRTLIDTALRLARQAPSGRVALTRAADLVDPAAIPAWLHDSVDRALGDLPEPEPLDRKAVERALKDAWGKPPGKILDDLSDEPLAVRAASQVHRGEVDGTPVAVKVRRPGLDRAVRADLSLLETLAMPLGAAFPAIDAGAFLRDIREQTSDEIDFEHEADMQRRVARAIRHVEGIVVPRPHTDLAAPGVLVSDLLSGRTLHEGALPDDATAAATALVHAHVTAARDAGLALLDARPGHVVVLRDGRIGLLGAGVARQVTPERAQLGLAALAALRDDAPAALAAAAEQAAMVPPDAARVAHVPLRAIASPLADGPAVLDAAALLALAERGDTQAPALLRLVPEVAATPDDLWIARATAQVLAVLGRLGAEIDVAQAALDAPAP</sequence>
<dbReference type="RefSeq" id="WP_353864773.1">
    <property type="nucleotide sequence ID" value="NZ_CP088295.1"/>
</dbReference>
<evidence type="ECO:0000313" key="3">
    <source>
        <dbReference type="Proteomes" id="UP001058860"/>
    </source>
</evidence>
<dbReference type="PANTHER" id="PTHR43173">
    <property type="entry name" value="ABC1 FAMILY PROTEIN"/>
    <property type="match status" value="1"/>
</dbReference>
<keyword evidence="3" id="KW-1185">Reference proteome</keyword>
<dbReference type="SUPFAM" id="SSF56112">
    <property type="entry name" value="Protein kinase-like (PK-like)"/>
    <property type="match status" value="1"/>
</dbReference>
<evidence type="ECO:0000313" key="2">
    <source>
        <dbReference type="EMBL" id="UUY04286.1"/>
    </source>
</evidence>
<reference evidence="3" key="1">
    <citation type="submission" date="2021-11" db="EMBL/GenBank/DDBJ databases">
        <title>Cultivation dependent microbiological survey of springs from the worlds oldest radium mine currently devoted to the extraction of radon-saturated water.</title>
        <authorList>
            <person name="Kapinusova G."/>
            <person name="Smrhova T."/>
            <person name="Strejcek M."/>
            <person name="Suman J."/>
            <person name="Jani K."/>
            <person name="Pajer P."/>
            <person name="Uhlik O."/>
        </authorList>
    </citation>
    <scope>NUCLEOTIDE SEQUENCE [LARGE SCALE GENOMIC DNA]</scope>
    <source>
        <strain evidence="3">J379</strain>
    </source>
</reference>
<name>A0ABY5PI17_9ACTN</name>
<protein>
    <submittedName>
        <fullName evidence="2">AarF/UbiB family protein</fullName>
    </submittedName>
</protein>
<dbReference type="Proteomes" id="UP001058860">
    <property type="component" value="Chromosome"/>
</dbReference>
<dbReference type="EMBL" id="CP088295">
    <property type="protein sequence ID" value="UUY04286.1"/>
    <property type="molecule type" value="Genomic_DNA"/>
</dbReference>
<dbReference type="InterPro" id="IPR011009">
    <property type="entry name" value="Kinase-like_dom_sf"/>
</dbReference>
<gene>
    <name evidence="2" type="ORF">LRS13_01780</name>
</gene>
<dbReference type="InterPro" id="IPR051130">
    <property type="entry name" value="Mito_struct-func_regulator"/>
</dbReference>
<proteinExistence type="predicted"/>
<accession>A0ABY5PI17</accession>
<feature type="domain" description="ABC1 atypical kinase-like" evidence="1">
    <location>
        <begin position="62"/>
        <end position="274"/>
    </location>
</feature>
<dbReference type="InterPro" id="IPR004147">
    <property type="entry name" value="ABC1_dom"/>
</dbReference>
<dbReference type="PANTHER" id="PTHR43173:SF19">
    <property type="entry name" value="AARF DOMAIN-CONTAINING PROTEIN KINASE 1"/>
    <property type="match status" value="1"/>
</dbReference>
<dbReference type="Pfam" id="PF03109">
    <property type="entry name" value="ABC1"/>
    <property type="match status" value="1"/>
</dbReference>
<organism evidence="2 3">
    <name type="scientific">Svornostia abyssi</name>
    <dbReference type="NCBI Taxonomy" id="2898438"/>
    <lineage>
        <taxon>Bacteria</taxon>
        <taxon>Bacillati</taxon>
        <taxon>Actinomycetota</taxon>
        <taxon>Thermoleophilia</taxon>
        <taxon>Solirubrobacterales</taxon>
        <taxon>Baekduiaceae</taxon>
        <taxon>Svornostia</taxon>
    </lineage>
</organism>